<feature type="compositionally biased region" description="Basic and acidic residues" evidence="1">
    <location>
        <begin position="142"/>
        <end position="162"/>
    </location>
</feature>
<accession>A0AAV2FQ94</accession>
<gene>
    <name evidence="2" type="ORF">LTRI10_LOCUS40639</name>
</gene>
<evidence type="ECO:0000313" key="3">
    <source>
        <dbReference type="Proteomes" id="UP001497516"/>
    </source>
</evidence>
<organism evidence="2 3">
    <name type="scientific">Linum trigynum</name>
    <dbReference type="NCBI Taxonomy" id="586398"/>
    <lineage>
        <taxon>Eukaryota</taxon>
        <taxon>Viridiplantae</taxon>
        <taxon>Streptophyta</taxon>
        <taxon>Embryophyta</taxon>
        <taxon>Tracheophyta</taxon>
        <taxon>Spermatophyta</taxon>
        <taxon>Magnoliopsida</taxon>
        <taxon>eudicotyledons</taxon>
        <taxon>Gunneridae</taxon>
        <taxon>Pentapetalae</taxon>
        <taxon>rosids</taxon>
        <taxon>fabids</taxon>
        <taxon>Malpighiales</taxon>
        <taxon>Linaceae</taxon>
        <taxon>Linum</taxon>
    </lineage>
</organism>
<feature type="region of interest" description="Disordered" evidence="1">
    <location>
        <begin position="46"/>
        <end position="162"/>
    </location>
</feature>
<feature type="compositionally biased region" description="Polar residues" evidence="1">
    <location>
        <begin position="52"/>
        <end position="65"/>
    </location>
</feature>
<feature type="region of interest" description="Disordered" evidence="1">
    <location>
        <begin position="1"/>
        <end position="29"/>
    </location>
</feature>
<keyword evidence="3" id="KW-1185">Reference proteome</keyword>
<dbReference type="AlphaFoldDB" id="A0AAV2FQ94"/>
<reference evidence="2 3" key="1">
    <citation type="submission" date="2024-04" db="EMBL/GenBank/DDBJ databases">
        <authorList>
            <person name="Fracassetti M."/>
        </authorList>
    </citation>
    <scope>NUCLEOTIDE SEQUENCE [LARGE SCALE GENOMIC DNA]</scope>
</reference>
<proteinExistence type="predicted"/>
<evidence type="ECO:0000256" key="1">
    <source>
        <dbReference type="SAM" id="MobiDB-lite"/>
    </source>
</evidence>
<sequence>MMAMPRGRGVRNRKEALDKADEGRQDNITTVVCNPATGSRFDVLMDEDDNTMNDSSTGHVGAQQTEVERKDKGSAGESGTEGVPINPSETQTKTANLVVHLAELPAGAEQSTVLRSRTNDHREGGAAPTLSTKGNLKKGGHQHKEPMERRNDGDKNKKQNQP</sequence>
<protein>
    <submittedName>
        <fullName evidence="2">Uncharacterized protein</fullName>
    </submittedName>
</protein>
<dbReference type="EMBL" id="OZ034820">
    <property type="protein sequence ID" value="CAL1400515.1"/>
    <property type="molecule type" value="Genomic_DNA"/>
</dbReference>
<name>A0AAV2FQ94_9ROSI</name>
<evidence type="ECO:0000313" key="2">
    <source>
        <dbReference type="EMBL" id="CAL1400515.1"/>
    </source>
</evidence>
<dbReference type="Proteomes" id="UP001497516">
    <property type="component" value="Chromosome 7"/>
</dbReference>
<feature type="compositionally biased region" description="Basic and acidic residues" evidence="1">
    <location>
        <begin position="12"/>
        <end position="25"/>
    </location>
</feature>